<sequence length="155" mass="16754">MHVTPTLIALALSALTLATPIDPLSPPSDEVAGLIPYAADSSTAAPATNSSLRQRGSYFSSTHRVRYCEHANGRGACVNQDLSDEKCYGFMPAWKNRISSFYVNPWTYCEASKVDRCGGKAFPISAPGQLNFKTAWGGAYNDQIKSVKCVSGRRT</sequence>
<feature type="signal peptide" evidence="1">
    <location>
        <begin position="1"/>
        <end position="18"/>
    </location>
</feature>
<feature type="chain" id="PRO_5046615140" description="Beta/gamma crystallin" evidence="1">
    <location>
        <begin position="19"/>
        <end position="155"/>
    </location>
</feature>
<evidence type="ECO:0000256" key="1">
    <source>
        <dbReference type="SAM" id="SignalP"/>
    </source>
</evidence>
<comment type="caution">
    <text evidence="2">The sequence shown here is derived from an EMBL/GenBank/DDBJ whole genome shotgun (WGS) entry which is preliminary data.</text>
</comment>
<organism evidence="2 3">
    <name type="scientific">Macrophomina phaseolina</name>
    <dbReference type="NCBI Taxonomy" id="35725"/>
    <lineage>
        <taxon>Eukaryota</taxon>
        <taxon>Fungi</taxon>
        <taxon>Dikarya</taxon>
        <taxon>Ascomycota</taxon>
        <taxon>Pezizomycotina</taxon>
        <taxon>Dothideomycetes</taxon>
        <taxon>Dothideomycetes incertae sedis</taxon>
        <taxon>Botryosphaeriales</taxon>
        <taxon>Botryosphaeriaceae</taxon>
        <taxon>Macrophomina</taxon>
    </lineage>
</organism>
<gene>
    <name evidence="2" type="ORF">B0J12DRAFT_705607</name>
</gene>
<keyword evidence="3" id="KW-1185">Reference proteome</keyword>
<dbReference type="Gene3D" id="2.60.20.10">
    <property type="entry name" value="Crystallins"/>
    <property type="match status" value="1"/>
</dbReference>
<name>A0ABQ8FS58_9PEZI</name>
<dbReference type="Proteomes" id="UP000774617">
    <property type="component" value="Unassembled WGS sequence"/>
</dbReference>
<dbReference type="EMBL" id="JAGTJR010000071">
    <property type="protein sequence ID" value="KAH7018660.1"/>
    <property type="molecule type" value="Genomic_DNA"/>
</dbReference>
<accession>A0ABQ8FS58</accession>
<protein>
    <recommendedName>
        <fullName evidence="4">Beta/gamma crystallin</fullName>
    </recommendedName>
</protein>
<reference evidence="2 3" key="1">
    <citation type="journal article" date="2021" name="Nat. Commun.">
        <title>Genetic determinants of endophytism in the Arabidopsis root mycobiome.</title>
        <authorList>
            <person name="Mesny F."/>
            <person name="Miyauchi S."/>
            <person name="Thiergart T."/>
            <person name="Pickel B."/>
            <person name="Atanasova L."/>
            <person name="Karlsson M."/>
            <person name="Huettel B."/>
            <person name="Barry K.W."/>
            <person name="Haridas S."/>
            <person name="Chen C."/>
            <person name="Bauer D."/>
            <person name="Andreopoulos W."/>
            <person name="Pangilinan J."/>
            <person name="LaButti K."/>
            <person name="Riley R."/>
            <person name="Lipzen A."/>
            <person name="Clum A."/>
            <person name="Drula E."/>
            <person name="Henrissat B."/>
            <person name="Kohler A."/>
            <person name="Grigoriev I.V."/>
            <person name="Martin F.M."/>
            <person name="Hacquard S."/>
        </authorList>
    </citation>
    <scope>NUCLEOTIDE SEQUENCE [LARGE SCALE GENOMIC DNA]</scope>
    <source>
        <strain evidence="2 3">MPI-SDFR-AT-0080</strain>
    </source>
</reference>
<evidence type="ECO:0000313" key="3">
    <source>
        <dbReference type="Proteomes" id="UP000774617"/>
    </source>
</evidence>
<evidence type="ECO:0000313" key="2">
    <source>
        <dbReference type="EMBL" id="KAH7018660.1"/>
    </source>
</evidence>
<proteinExistence type="predicted"/>
<evidence type="ECO:0008006" key="4">
    <source>
        <dbReference type="Google" id="ProtNLM"/>
    </source>
</evidence>
<keyword evidence="1" id="KW-0732">Signal</keyword>